<reference evidence="1" key="1">
    <citation type="journal article" date="2012" name="Nature">
        <title>The oyster genome reveals stress adaptation and complexity of shell formation.</title>
        <authorList>
            <person name="Zhang G."/>
            <person name="Fang X."/>
            <person name="Guo X."/>
            <person name="Li L."/>
            <person name="Luo R."/>
            <person name="Xu F."/>
            <person name="Yang P."/>
            <person name="Zhang L."/>
            <person name="Wang X."/>
            <person name="Qi H."/>
            <person name="Xiong Z."/>
            <person name="Que H."/>
            <person name="Xie Y."/>
            <person name="Holland P.W."/>
            <person name="Paps J."/>
            <person name="Zhu Y."/>
            <person name="Wu F."/>
            <person name="Chen Y."/>
            <person name="Wang J."/>
            <person name="Peng C."/>
            <person name="Meng J."/>
            <person name="Yang L."/>
            <person name="Liu J."/>
            <person name="Wen B."/>
            <person name="Zhang N."/>
            <person name="Huang Z."/>
            <person name="Zhu Q."/>
            <person name="Feng Y."/>
            <person name="Mount A."/>
            <person name="Hedgecock D."/>
            <person name="Xu Z."/>
            <person name="Liu Y."/>
            <person name="Domazet-Loso T."/>
            <person name="Du Y."/>
            <person name="Sun X."/>
            <person name="Zhang S."/>
            <person name="Liu B."/>
            <person name="Cheng P."/>
            <person name="Jiang X."/>
            <person name="Li J."/>
            <person name="Fan D."/>
            <person name="Wang W."/>
            <person name="Fu W."/>
            <person name="Wang T."/>
            <person name="Wang B."/>
            <person name="Zhang J."/>
            <person name="Peng Z."/>
            <person name="Li Y."/>
            <person name="Li N."/>
            <person name="Wang J."/>
            <person name="Chen M."/>
            <person name="He Y."/>
            <person name="Tan F."/>
            <person name="Song X."/>
            <person name="Zheng Q."/>
            <person name="Huang R."/>
            <person name="Yang H."/>
            <person name="Du X."/>
            <person name="Chen L."/>
            <person name="Yang M."/>
            <person name="Gaffney P.M."/>
            <person name="Wang S."/>
            <person name="Luo L."/>
            <person name="She Z."/>
            <person name="Ming Y."/>
            <person name="Huang W."/>
            <person name="Zhang S."/>
            <person name="Huang B."/>
            <person name="Zhang Y."/>
            <person name="Qu T."/>
            <person name="Ni P."/>
            <person name="Miao G."/>
            <person name="Wang J."/>
            <person name="Wang Q."/>
            <person name="Steinberg C.E."/>
            <person name="Wang H."/>
            <person name="Li N."/>
            <person name="Qian L."/>
            <person name="Zhang G."/>
            <person name="Li Y."/>
            <person name="Yang H."/>
            <person name="Liu X."/>
            <person name="Wang J."/>
            <person name="Yin Y."/>
            <person name="Wang J."/>
        </authorList>
    </citation>
    <scope>NUCLEOTIDE SEQUENCE [LARGE SCALE GENOMIC DNA]</scope>
    <source>
        <strain evidence="1">05x7-T-G4-1.051#20</strain>
    </source>
</reference>
<accession>K1RP74</accession>
<organism evidence="1">
    <name type="scientific">Magallana gigas</name>
    <name type="common">Pacific oyster</name>
    <name type="synonym">Crassostrea gigas</name>
    <dbReference type="NCBI Taxonomy" id="29159"/>
    <lineage>
        <taxon>Eukaryota</taxon>
        <taxon>Metazoa</taxon>
        <taxon>Spiralia</taxon>
        <taxon>Lophotrochozoa</taxon>
        <taxon>Mollusca</taxon>
        <taxon>Bivalvia</taxon>
        <taxon>Autobranchia</taxon>
        <taxon>Pteriomorphia</taxon>
        <taxon>Ostreida</taxon>
        <taxon>Ostreoidea</taxon>
        <taxon>Ostreidae</taxon>
        <taxon>Magallana</taxon>
    </lineage>
</organism>
<dbReference type="AlphaFoldDB" id="K1RP74"/>
<evidence type="ECO:0000313" key="1">
    <source>
        <dbReference type="EMBL" id="EKC36196.1"/>
    </source>
</evidence>
<name>K1RP74_MAGGI</name>
<dbReference type="InterPro" id="IPR008996">
    <property type="entry name" value="IL1/FGF"/>
</dbReference>
<proteinExistence type="predicted"/>
<dbReference type="EMBL" id="JH818262">
    <property type="protein sequence ID" value="EKC36196.1"/>
    <property type="molecule type" value="Genomic_DNA"/>
</dbReference>
<dbReference type="SUPFAM" id="SSF50353">
    <property type="entry name" value="Cytokine"/>
    <property type="match status" value="1"/>
</dbReference>
<dbReference type="Gene3D" id="2.80.10.50">
    <property type="match status" value="1"/>
</dbReference>
<dbReference type="InParanoid" id="K1RP74"/>
<sequence length="195" mass="21877">MFGPLHLGAELRGPQAVLAIPPSDCTLREAESFQPPKSLPHSCDFSQNLTGDGYHTFKLRDKPEWSIGFKKRGKKLPGFIRKPTKSPYQKKTDGMALGNQARVHVLKVKSRTLYLKIVVLKFGLQEEHQAWLVAVGWKWGRNVLVHEVYDHLFSTILTGADPERVRLSVPSLVYPKTANHGLLNTSPRSCLSGRL</sequence>
<dbReference type="HOGENOM" id="CLU_1397594_0_0_1"/>
<protein>
    <submittedName>
        <fullName evidence="1">Uncharacterized protein</fullName>
    </submittedName>
</protein>
<gene>
    <name evidence="1" type="ORF">CGI_10017045</name>
</gene>